<dbReference type="EMBL" id="BLAY01000184">
    <property type="protein sequence ID" value="GET42821.1"/>
    <property type="molecule type" value="Genomic_DNA"/>
</dbReference>
<evidence type="ECO:0000313" key="2">
    <source>
        <dbReference type="EMBL" id="GET42821.1"/>
    </source>
</evidence>
<name>A0AAV3XPP8_9CYAN</name>
<dbReference type="AlphaFoldDB" id="A0AAV3XPP8"/>
<evidence type="ECO:0000256" key="1">
    <source>
        <dbReference type="SAM" id="MobiDB-lite"/>
    </source>
</evidence>
<feature type="region of interest" description="Disordered" evidence="1">
    <location>
        <begin position="1"/>
        <end position="21"/>
    </location>
</feature>
<dbReference type="Proteomes" id="UP001050975">
    <property type="component" value="Unassembled WGS sequence"/>
</dbReference>
<dbReference type="RefSeq" id="WP_226590941.1">
    <property type="nucleotide sequence ID" value="NZ_BLAY01000184.1"/>
</dbReference>
<evidence type="ECO:0000313" key="3">
    <source>
        <dbReference type="Proteomes" id="UP001050975"/>
    </source>
</evidence>
<comment type="caution">
    <text evidence="2">The sequence shown here is derived from an EMBL/GenBank/DDBJ whole genome shotgun (WGS) entry which is preliminary data.</text>
</comment>
<gene>
    <name evidence="2" type="ORF">MiSe_76390</name>
</gene>
<organism evidence="2 3">
    <name type="scientific">Microseira wollei NIES-4236</name>
    <dbReference type="NCBI Taxonomy" id="2530354"/>
    <lineage>
        <taxon>Bacteria</taxon>
        <taxon>Bacillati</taxon>
        <taxon>Cyanobacteriota</taxon>
        <taxon>Cyanophyceae</taxon>
        <taxon>Oscillatoriophycideae</taxon>
        <taxon>Aerosakkonematales</taxon>
        <taxon>Aerosakkonemataceae</taxon>
        <taxon>Microseira</taxon>
    </lineage>
</organism>
<sequence>MISTPKPVPELIKATSPNDPQGRQPIRLLACGVALGVESVVHQLYVVRFAEVGEWSPPLPSPINGEVIRILTRYFTRSGLTQRLYL</sequence>
<protein>
    <submittedName>
        <fullName evidence="2">Uncharacterized protein</fullName>
    </submittedName>
</protein>
<accession>A0AAV3XPP8</accession>
<keyword evidence="3" id="KW-1185">Reference proteome</keyword>
<proteinExistence type="predicted"/>
<reference evidence="2" key="1">
    <citation type="submission" date="2019-10" db="EMBL/GenBank/DDBJ databases">
        <title>Draft genome sequece of Microseira wollei NIES-4236.</title>
        <authorList>
            <person name="Yamaguchi H."/>
            <person name="Suzuki S."/>
            <person name="Kawachi M."/>
        </authorList>
    </citation>
    <scope>NUCLEOTIDE SEQUENCE</scope>
    <source>
        <strain evidence="2">NIES-4236</strain>
    </source>
</reference>